<evidence type="ECO:0000313" key="2">
    <source>
        <dbReference type="EMBL" id="APE36176.1"/>
    </source>
</evidence>
<feature type="domain" description="Shedu protein SduA C-terminal" evidence="1">
    <location>
        <begin position="143"/>
        <end position="321"/>
    </location>
</feature>
<accession>A0A1J0VVS8</accession>
<dbReference type="KEGG" id="nsl:BOX37_22120"/>
<dbReference type="RefSeq" id="WP_071929360.1">
    <property type="nucleotide sequence ID" value="NZ_CP018082.1"/>
</dbReference>
<name>A0A1J0VVS8_9NOCA</name>
<dbReference type="Proteomes" id="UP000183810">
    <property type="component" value="Chromosome"/>
</dbReference>
<dbReference type="EMBL" id="CP018082">
    <property type="protein sequence ID" value="APE36176.1"/>
    <property type="molecule type" value="Genomic_DNA"/>
</dbReference>
<dbReference type="Pfam" id="PF14082">
    <property type="entry name" value="SduA_C"/>
    <property type="match status" value="1"/>
</dbReference>
<dbReference type="InterPro" id="IPR025359">
    <property type="entry name" value="SduA_C"/>
</dbReference>
<evidence type="ECO:0000313" key="3">
    <source>
        <dbReference type="Proteomes" id="UP000183810"/>
    </source>
</evidence>
<proteinExistence type="predicted"/>
<keyword evidence="3" id="KW-1185">Reference proteome</keyword>
<evidence type="ECO:0000259" key="1">
    <source>
        <dbReference type="Pfam" id="PF14082"/>
    </source>
</evidence>
<dbReference type="AlphaFoldDB" id="A0A1J0VVS8"/>
<protein>
    <recommendedName>
        <fullName evidence="1">Shedu protein SduA C-terminal domain-containing protein</fullName>
    </recommendedName>
</protein>
<reference evidence="2" key="1">
    <citation type="submission" date="2016-11" db="EMBL/GenBank/DDBJ databases">
        <authorList>
            <person name="Jaros S."/>
            <person name="Januszkiewicz K."/>
            <person name="Wedrychowicz H."/>
        </authorList>
    </citation>
    <scope>NUCLEOTIDE SEQUENCE [LARGE SCALE GENOMIC DNA]</scope>
    <source>
        <strain evidence="2">Y48</strain>
    </source>
</reference>
<gene>
    <name evidence="2" type="ORF">BOX37_22120</name>
</gene>
<organism evidence="2 3">
    <name type="scientific">Nocardia mangyaensis</name>
    <dbReference type="NCBI Taxonomy" id="2213200"/>
    <lineage>
        <taxon>Bacteria</taxon>
        <taxon>Bacillati</taxon>
        <taxon>Actinomycetota</taxon>
        <taxon>Actinomycetes</taxon>
        <taxon>Mycobacteriales</taxon>
        <taxon>Nocardiaceae</taxon>
        <taxon>Nocardia</taxon>
    </lineage>
</organism>
<sequence>MVENAQRIQPHSHESSVECRYQLLADENGEPLVHLSTFGSKNRASKPKSSQSLQIDRTIGVSLVELLCETFGLAAPADDYETRLNAAYQANPELFRKIIANDVAAQDVIGLAHRRVQVERFRQLLNDDEAFTQEAAVIPGQGNEKVWQRYFEQNPWILGTSLATQVLTAWDASRLEQVVAGFSIDGAGKRVDGLLRTSGRIRSMVFVEFKTHKTPLLGATEYRPGVWRASSDLSGAVAQVQTTVHTATRAIADRLQSKADDGSDIPEDWTYMFRPRSYVVIGQLGQLIGKAGGDNQSQIRSFELFRRELTGLEIVTFDELLARAEWMVAPPSTD</sequence>